<dbReference type="Gene3D" id="1.10.357.10">
    <property type="entry name" value="Tetracycline Repressor, domain 2"/>
    <property type="match status" value="1"/>
</dbReference>
<organism evidence="6 7">
    <name type="scientific">Aquabacterium commune</name>
    <dbReference type="NCBI Taxonomy" id="70586"/>
    <lineage>
        <taxon>Bacteria</taxon>
        <taxon>Pseudomonadati</taxon>
        <taxon>Pseudomonadota</taxon>
        <taxon>Betaproteobacteria</taxon>
        <taxon>Burkholderiales</taxon>
        <taxon>Aquabacterium</taxon>
    </lineage>
</organism>
<dbReference type="PROSITE" id="PS50977">
    <property type="entry name" value="HTH_TETR_2"/>
    <property type="match status" value="1"/>
</dbReference>
<dbReference type="Proteomes" id="UP000294593">
    <property type="component" value="Unassembled WGS sequence"/>
</dbReference>
<keyword evidence="1" id="KW-0805">Transcription regulation</keyword>
<accession>A0A4R6RJK6</accession>
<evidence type="ECO:0000256" key="4">
    <source>
        <dbReference type="PROSITE-ProRule" id="PRU00335"/>
    </source>
</evidence>
<dbReference type="Pfam" id="PF00440">
    <property type="entry name" value="TetR_N"/>
    <property type="match status" value="1"/>
</dbReference>
<dbReference type="RefSeq" id="WP_133607184.1">
    <property type="nucleotide sequence ID" value="NZ_SNXW01000002.1"/>
</dbReference>
<evidence type="ECO:0000256" key="1">
    <source>
        <dbReference type="ARBA" id="ARBA00023015"/>
    </source>
</evidence>
<reference evidence="6 7" key="1">
    <citation type="submission" date="2019-03" db="EMBL/GenBank/DDBJ databases">
        <title>Genomic Encyclopedia of Type Strains, Phase IV (KMG-IV): sequencing the most valuable type-strain genomes for metagenomic binning, comparative biology and taxonomic classification.</title>
        <authorList>
            <person name="Goeker M."/>
        </authorList>
    </citation>
    <scope>NUCLEOTIDE SEQUENCE [LARGE SCALE GENOMIC DNA]</scope>
    <source>
        <strain evidence="6 7">DSM 11901</strain>
    </source>
</reference>
<keyword evidence="7" id="KW-1185">Reference proteome</keyword>
<feature type="DNA-binding region" description="H-T-H motif" evidence="4">
    <location>
        <begin position="29"/>
        <end position="48"/>
    </location>
</feature>
<gene>
    <name evidence="6" type="ORF">EV672_102418</name>
</gene>
<name>A0A4R6RJK6_9BURK</name>
<keyword evidence="3" id="KW-0804">Transcription</keyword>
<dbReference type="GO" id="GO:0003700">
    <property type="term" value="F:DNA-binding transcription factor activity"/>
    <property type="evidence" value="ECO:0007669"/>
    <property type="project" value="TreeGrafter"/>
</dbReference>
<comment type="caution">
    <text evidence="6">The sequence shown here is derived from an EMBL/GenBank/DDBJ whole genome shotgun (WGS) entry which is preliminary data.</text>
</comment>
<dbReference type="InterPro" id="IPR009057">
    <property type="entry name" value="Homeodomain-like_sf"/>
</dbReference>
<dbReference type="PANTHER" id="PTHR30055:SF151">
    <property type="entry name" value="TRANSCRIPTIONAL REGULATORY PROTEIN"/>
    <property type="match status" value="1"/>
</dbReference>
<dbReference type="EMBL" id="SNXW01000002">
    <property type="protein sequence ID" value="TDP86067.1"/>
    <property type="molecule type" value="Genomic_DNA"/>
</dbReference>
<dbReference type="PANTHER" id="PTHR30055">
    <property type="entry name" value="HTH-TYPE TRANSCRIPTIONAL REGULATOR RUTR"/>
    <property type="match status" value="1"/>
</dbReference>
<dbReference type="InterPro" id="IPR025996">
    <property type="entry name" value="MT1864/Rv1816-like_C"/>
</dbReference>
<dbReference type="Pfam" id="PF13305">
    <property type="entry name" value="TetR_C_33"/>
    <property type="match status" value="1"/>
</dbReference>
<evidence type="ECO:0000256" key="2">
    <source>
        <dbReference type="ARBA" id="ARBA00023125"/>
    </source>
</evidence>
<proteinExistence type="predicted"/>
<evidence type="ECO:0000259" key="5">
    <source>
        <dbReference type="PROSITE" id="PS50977"/>
    </source>
</evidence>
<dbReference type="OrthoDB" id="8770705at2"/>
<dbReference type="SUPFAM" id="SSF48498">
    <property type="entry name" value="Tetracyclin repressor-like, C-terminal domain"/>
    <property type="match status" value="1"/>
</dbReference>
<dbReference type="GO" id="GO:0000976">
    <property type="term" value="F:transcription cis-regulatory region binding"/>
    <property type="evidence" value="ECO:0007669"/>
    <property type="project" value="TreeGrafter"/>
</dbReference>
<evidence type="ECO:0000313" key="7">
    <source>
        <dbReference type="Proteomes" id="UP000294593"/>
    </source>
</evidence>
<protein>
    <submittedName>
        <fullName evidence="6">TetR family transcriptional regulator</fullName>
    </submittedName>
</protein>
<feature type="domain" description="HTH tetR-type" evidence="5">
    <location>
        <begin position="6"/>
        <end position="66"/>
    </location>
</feature>
<evidence type="ECO:0000256" key="3">
    <source>
        <dbReference type="ARBA" id="ARBA00023163"/>
    </source>
</evidence>
<dbReference type="AlphaFoldDB" id="A0A4R6RJK6"/>
<dbReference type="InterPro" id="IPR050109">
    <property type="entry name" value="HTH-type_TetR-like_transc_reg"/>
</dbReference>
<dbReference type="SUPFAM" id="SSF46689">
    <property type="entry name" value="Homeodomain-like"/>
    <property type="match status" value="1"/>
</dbReference>
<keyword evidence="2 4" id="KW-0238">DNA-binding</keyword>
<evidence type="ECO:0000313" key="6">
    <source>
        <dbReference type="EMBL" id="TDP86067.1"/>
    </source>
</evidence>
<dbReference type="InterPro" id="IPR036271">
    <property type="entry name" value="Tet_transcr_reg_TetR-rel_C_sf"/>
</dbReference>
<dbReference type="InterPro" id="IPR001647">
    <property type="entry name" value="HTH_TetR"/>
</dbReference>
<dbReference type="Gene3D" id="1.10.10.60">
    <property type="entry name" value="Homeodomain-like"/>
    <property type="match status" value="1"/>
</dbReference>
<sequence length="200" mass="21434">MSYPKKLSREAIVAAALAHIETHGVDALSMRTLAADLGVAPNALYRYFPSKTDLSFALADEAGRILLSALQAAAQGLTLLDAVRATAQTYLHFARTRPALYAVKMRHCKSGGEEPPSHAQVWDFVLSFTADLHTPWDREDLALSLWAALHGLVELDRADMLDGRDAQATLNVMLDVLLAGLASGLAAATSTQATPQGRQA</sequence>